<evidence type="ECO:0000259" key="1">
    <source>
        <dbReference type="PROSITE" id="PS51464"/>
    </source>
</evidence>
<dbReference type="InterPro" id="IPR001347">
    <property type="entry name" value="SIS_dom"/>
</dbReference>
<dbReference type="GO" id="GO:0006047">
    <property type="term" value="P:UDP-N-acetylglucosamine metabolic process"/>
    <property type="evidence" value="ECO:0007669"/>
    <property type="project" value="TreeGrafter"/>
</dbReference>
<organism evidence="2 3">
    <name type="scientific">Heyndrickxia shackletonii</name>
    <dbReference type="NCBI Taxonomy" id="157838"/>
    <lineage>
        <taxon>Bacteria</taxon>
        <taxon>Bacillati</taxon>
        <taxon>Bacillota</taxon>
        <taxon>Bacilli</taxon>
        <taxon>Bacillales</taxon>
        <taxon>Bacillaceae</taxon>
        <taxon>Heyndrickxia</taxon>
    </lineage>
</organism>
<dbReference type="STRING" id="157838.AN964_11810"/>
<dbReference type="GO" id="GO:0006002">
    <property type="term" value="P:fructose 6-phosphate metabolic process"/>
    <property type="evidence" value="ECO:0007669"/>
    <property type="project" value="TreeGrafter"/>
</dbReference>
<dbReference type="GO" id="GO:0004360">
    <property type="term" value="F:glutamine-fructose-6-phosphate transaminase (isomerizing) activity"/>
    <property type="evidence" value="ECO:0007669"/>
    <property type="project" value="TreeGrafter"/>
</dbReference>
<protein>
    <submittedName>
        <fullName evidence="2">Fructoselysine-6-P-deglycase</fullName>
    </submittedName>
</protein>
<dbReference type="InterPro" id="IPR035490">
    <property type="entry name" value="GlmS/FrlB_SIS"/>
</dbReference>
<reference evidence="2 3" key="1">
    <citation type="submission" date="2015-09" db="EMBL/GenBank/DDBJ databases">
        <title>Genome sequencing project for genomic taxonomy and phylogenomics of Bacillus-like bacteria.</title>
        <authorList>
            <person name="Liu B."/>
            <person name="Wang J."/>
            <person name="Zhu Y."/>
            <person name="Liu G."/>
            <person name="Chen Q."/>
            <person name="Chen Z."/>
            <person name="Lan J."/>
            <person name="Che J."/>
            <person name="Ge C."/>
            <person name="Shi H."/>
            <person name="Pan Z."/>
            <person name="Liu X."/>
        </authorList>
    </citation>
    <scope>NUCLEOTIDE SEQUENCE [LARGE SCALE GENOMIC DNA]</scope>
    <source>
        <strain evidence="2 3">LMG 18435</strain>
    </source>
</reference>
<evidence type="ECO:0000313" key="3">
    <source>
        <dbReference type="Proteomes" id="UP000051888"/>
    </source>
</evidence>
<dbReference type="PANTHER" id="PTHR10937">
    <property type="entry name" value="GLUCOSAMINE--FRUCTOSE-6-PHOSPHATE AMINOTRANSFERASE, ISOMERIZING"/>
    <property type="match status" value="1"/>
</dbReference>
<dbReference type="PROSITE" id="PS51464">
    <property type="entry name" value="SIS"/>
    <property type="match status" value="1"/>
</dbReference>
<feature type="domain" description="SIS" evidence="1">
    <location>
        <begin position="35"/>
        <end position="171"/>
    </location>
</feature>
<dbReference type="EMBL" id="LJJC01000004">
    <property type="protein sequence ID" value="KQL54113.1"/>
    <property type="molecule type" value="Genomic_DNA"/>
</dbReference>
<evidence type="ECO:0000313" key="2">
    <source>
        <dbReference type="EMBL" id="KQL54113.1"/>
    </source>
</evidence>
<dbReference type="GO" id="GO:0006487">
    <property type="term" value="P:protein N-linked glycosylation"/>
    <property type="evidence" value="ECO:0007669"/>
    <property type="project" value="TreeGrafter"/>
</dbReference>
<comment type="caution">
    <text evidence="2">The sequence shown here is derived from an EMBL/GenBank/DDBJ whole genome shotgun (WGS) entry which is preliminary data.</text>
</comment>
<dbReference type="PANTHER" id="PTHR10937:SF14">
    <property type="entry name" value="FRUCTOSELYSINE 6-PHOSPHATE DEGLYCASE"/>
    <property type="match status" value="1"/>
</dbReference>
<dbReference type="InterPro" id="IPR046348">
    <property type="entry name" value="SIS_dom_sf"/>
</dbReference>
<sequence length="342" mass="39167">MLSIDKNSVDFLITDTMVDEVKFLLNEKVSEIDHIVQEMKSREINRVYFVACGSPLCACQTAQILFDRYSKIISKSYSGYDFLDQTPYTIDKHTLVIGVSDSGTTEEVYQSIDLARQKGAMTLGISKDGKGVPLIDHSEYAIGYQGHAIWQMHLYLTYLITCKYIQKVEGEKKELTEILKQLHELPDILKKLVQNQEEHAKELGIKASKHAFLYTVSAGNLLPLSYKEGIITMLEFTRTHGCQLNAAEFRHGPLEMVEEGVPYVFLLGNDESRHTVERALNFVKRFTKDVIVFDVNDLGVDVHPMITPLVLFVPLEYFYYYLSIAKDHHPDDRRYYGGKVKY</sequence>
<gene>
    <name evidence="2" type="primary">frlB</name>
    <name evidence="2" type="ORF">AN964_11810</name>
</gene>
<dbReference type="GO" id="GO:0097367">
    <property type="term" value="F:carbohydrate derivative binding"/>
    <property type="evidence" value="ECO:0007669"/>
    <property type="project" value="InterPro"/>
</dbReference>
<dbReference type="OrthoDB" id="9771734at2"/>
<keyword evidence="3" id="KW-1185">Reference proteome</keyword>
<dbReference type="CDD" id="cd05009">
    <property type="entry name" value="SIS_GlmS_GlmD_2"/>
    <property type="match status" value="1"/>
</dbReference>
<proteinExistence type="predicted"/>
<dbReference type="Pfam" id="PF01380">
    <property type="entry name" value="SIS"/>
    <property type="match status" value="1"/>
</dbReference>
<name>A0A0Q3TKK6_9BACI</name>
<dbReference type="Gene3D" id="3.40.50.10490">
    <property type="entry name" value="Glucose-6-phosphate isomerase like protein, domain 1"/>
    <property type="match status" value="2"/>
</dbReference>
<dbReference type="RefSeq" id="WP_055739868.1">
    <property type="nucleotide sequence ID" value="NZ_JAAIWL010000009.1"/>
</dbReference>
<dbReference type="Proteomes" id="UP000051888">
    <property type="component" value="Unassembled WGS sequence"/>
</dbReference>
<dbReference type="SUPFAM" id="SSF53697">
    <property type="entry name" value="SIS domain"/>
    <property type="match status" value="1"/>
</dbReference>
<dbReference type="PATRIC" id="fig|157838.3.peg.2599"/>
<accession>A0A0Q3TKK6</accession>
<dbReference type="AlphaFoldDB" id="A0A0Q3TKK6"/>